<reference evidence="3" key="1">
    <citation type="journal article" date="2005" name="PLoS Biol.">
        <title>The genomes of Oryza sativa: a history of duplications.</title>
        <authorList>
            <person name="Yu J."/>
            <person name="Wang J."/>
            <person name="Lin W."/>
            <person name="Li S."/>
            <person name="Li H."/>
            <person name="Zhou J."/>
            <person name="Ni P."/>
            <person name="Dong W."/>
            <person name="Hu S."/>
            <person name="Zeng C."/>
            <person name="Zhang J."/>
            <person name="Zhang Y."/>
            <person name="Li R."/>
            <person name="Xu Z."/>
            <person name="Li S."/>
            <person name="Li X."/>
            <person name="Zheng H."/>
            <person name="Cong L."/>
            <person name="Lin L."/>
            <person name="Yin J."/>
            <person name="Geng J."/>
            <person name="Li G."/>
            <person name="Shi J."/>
            <person name="Liu J."/>
            <person name="Lv H."/>
            <person name="Li J."/>
            <person name="Wang J."/>
            <person name="Deng Y."/>
            <person name="Ran L."/>
            <person name="Shi X."/>
            <person name="Wang X."/>
            <person name="Wu Q."/>
            <person name="Li C."/>
            <person name="Ren X."/>
            <person name="Wang J."/>
            <person name="Wang X."/>
            <person name="Li D."/>
            <person name="Liu D."/>
            <person name="Zhang X."/>
            <person name="Ji Z."/>
            <person name="Zhao W."/>
            <person name="Sun Y."/>
            <person name="Zhang Z."/>
            <person name="Bao J."/>
            <person name="Han Y."/>
            <person name="Dong L."/>
            <person name="Ji J."/>
            <person name="Chen P."/>
            <person name="Wu S."/>
            <person name="Liu J."/>
            <person name="Xiao Y."/>
            <person name="Bu D."/>
            <person name="Tan J."/>
            <person name="Yang L."/>
            <person name="Ye C."/>
            <person name="Zhang J."/>
            <person name="Xu J."/>
            <person name="Zhou Y."/>
            <person name="Yu Y."/>
            <person name="Zhang B."/>
            <person name="Zhuang S."/>
            <person name="Wei H."/>
            <person name="Liu B."/>
            <person name="Lei M."/>
            <person name="Yu H."/>
            <person name="Li Y."/>
            <person name="Xu H."/>
            <person name="Wei S."/>
            <person name="He X."/>
            <person name="Fang L."/>
            <person name="Zhang Z."/>
            <person name="Zhang Y."/>
            <person name="Huang X."/>
            <person name="Su Z."/>
            <person name="Tong W."/>
            <person name="Li J."/>
            <person name="Tong Z."/>
            <person name="Li S."/>
            <person name="Ye J."/>
            <person name="Wang L."/>
            <person name="Fang L."/>
            <person name="Lei T."/>
            <person name="Chen C."/>
            <person name="Chen H."/>
            <person name="Xu Z."/>
            <person name="Li H."/>
            <person name="Huang H."/>
            <person name="Zhang F."/>
            <person name="Xu H."/>
            <person name="Li N."/>
            <person name="Zhao C."/>
            <person name="Li S."/>
            <person name="Dong L."/>
            <person name="Huang Y."/>
            <person name="Li L."/>
            <person name="Xi Y."/>
            <person name="Qi Q."/>
            <person name="Li W."/>
            <person name="Zhang B."/>
            <person name="Hu W."/>
            <person name="Zhang Y."/>
            <person name="Tian X."/>
            <person name="Jiao Y."/>
            <person name="Liang X."/>
            <person name="Jin J."/>
            <person name="Gao L."/>
            <person name="Zheng W."/>
            <person name="Hao B."/>
            <person name="Liu S."/>
            <person name="Wang W."/>
            <person name="Yuan L."/>
            <person name="Cao M."/>
            <person name="McDermott J."/>
            <person name="Samudrala R."/>
            <person name="Wang J."/>
            <person name="Wong G.K."/>
            <person name="Yang H."/>
        </authorList>
    </citation>
    <scope>NUCLEOTIDE SEQUENCE [LARGE SCALE GENOMIC DNA]</scope>
</reference>
<dbReference type="PANTHER" id="PTHR34145:SF48">
    <property type="entry name" value="OS01G0553400 PROTEIN"/>
    <property type="match status" value="1"/>
</dbReference>
<proteinExistence type="predicted"/>
<name>B9FWZ7_ORYSJ</name>
<dbReference type="InterPro" id="IPR053772">
    <property type="entry name" value="At1g61320/At1g61330-like"/>
</dbReference>
<feature type="domain" description="At1g61320/AtMIF1 LRR" evidence="2">
    <location>
        <begin position="311"/>
        <end position="545"/>
    </location>
</feature>
<reference evidence="3" key="2">
    <citation type="submission" date="2008-12" db="EMBL/GenBank/DDBJ databases">
        <title>Improved gene annotation of the rice (Oryza sativa) genomes.</title>
        <authorList>
            <person name="Wang J."/>
            <person name="Li R."/>
            <person name="Fan W."/>
            <person name="Huang Q."/>
            <person name="Zhang J."/>
            <person name="Zhou Y."/>
            <person name="Hu Y."/>
            <person name="Zi S."/>
            <person name="Li J."/>
            <person name="Ni P."/>
            <person name="Zheng H."/>
            <person name="Zhang Y."/>
            <person name="Zhao M."/>
            <person name="Hao Q."/>
            <person name="McDermott J."/>
            <person name="Samudrala R."/>
            <person name="Kristiansen K."/>
            <person name="Wong G.K.-S."/>
        </authorList>
    </citation>
    <scope>NUCLEOTIDE SEQUENCE</scope>
</reference>
<dbReference type="SUPFAM" id="SSF52058">
    <property type="entry name" value="L domain-like"/>
    <property type="match status" value="1"/>
</dbReference>
<feature type="compositionally biased region" description="Polar residues" evidence="1">
    <location>
        <begin position="34"/>
        <end position="43"/>
    </location>
</feature>
<evidence type="ECO:0000259" key="2">
    <source>
        <dbReference type="Pfam" id="PF23622"/>
    </source>
</evidence>
<gene>
    <name evidence="3" type="ORF">OsJ_24064</name>
</gene>
<sequence>MQAAKGDDEQASDGVLGLGEQQQQRRRRRAAGAVSSSSTSNRQPGAAAASCPLQSADSGVGKQRSRCGGLDLDEQLEQLCAGGGDGDGFTGTTISARRAHMDGICLVNKKRRLTLRPCVEVDHSSKRVRSRCAKFESLPEGLDADAFVQTHYQDIVSRIISQLTLKEAVVMSSTSTKLRRAWIYHPNLYLDTSIVFGSSDRQKRVPSTETFIDTVNFILRTHSGLGVNKLAVMFELRKEHAHDIDGWVSFAVTSKARVVTLNFSPYHGSHDRSYNFPCHLFNGKSGSHLQVLQLDTVTLGPSPPGFCGFANLTMLTLENLHNLYAPEPLPRLTFLCVQDCAIDKIDVHAPNLTTFKYRGRFKVIIALRECLKLKTASIVSPIEDNLYYIFTELPNGLPHVERLHVNVFVKTQIPGFTQAPYKFINLRHLTMRITYEIAKRFGRNAVLQLAYFSEAAPFLVDLHLDMLCLDFYESRPARDVIMNRPHYSLKRACITGFNGNGGQVALVKFILKNAVKLEEMVIDPKGRITNQMMGEHKGRRMIKEKLVPKYKNGLLVIL</sequence>
<organism evidence="3">
    <name type="scientific">Oryza sativa subsp. japonica</name>
    <name type="common">Rice</name>
    <dbReference type="NCBI Taxonomy" id="39947"/>
    <lineage>
        <taxon>Eukaryota</taxon>
        <taxon>Viridiplantae</taxon>
        <taxon>Streptophyta</taxon>
        <taxon>Embryophyta</taxon>
        <taxon>Tracheophyta</taxon>
        <taxon>Spermatophyta</taxon>
        <taxon>Magnoliopsida</taxon>
        <taxon>Liliopsida</taxon>
        <taxon>Poales</taxon>
        <taxon>Poaceae</taxon>
        <taxon>BOP clade</taxon>
        <taxon>Oryzoideae</taxon>
        <taxon>Oryzeae</taxon>
        <taxon>Oryzinae</taxon>
        <taxon>Oryza</taxon>
        <taxon>Oryza sativa</taxon>
    </lineage>
</organism>
<feature type="region of interest" description="Disordered" evidence="1">
    <location>
        <begin position="1"/>
        <end position="64"/>
    </location>
</feature>
<evidence type="ECO:0000256" key="1">
    <source>
        <dbReference type="SAM" id="MobiDB-lite"/>
    </source>
</evidence>
<protein>
    <recommendedName>
        <fullName evidence="2">At1g61320/AtMIF1 LRR domain-containing protein</fullName>
    </recommendedName>
</protein>
<dbReference type="EMBL" id="CM000144">
    <property type="protein sequence ID" value="EEE67084.1"/>
    <property type="molecule type" value="Genomic_DNA"/>
</dbReference>
<dbReference type="Pfam" id="PF23622">
    <property type="entry name" value="LRR_At1g61320_AtMIF1"/>
    <property type="match status" value="1"/>
</dbReference>
<dbReference type="InterPro" id="IPR055357">
    <property type="entry name" value="LRR_At1g61320_AtMIF1"/>
</dbReference>
<dbReference type="PANTHER" id="PTHR34145">
    <property type="entry name" value="OS02G0105600 PROTEIN"/>
    <property type="match status" value="1"/>
</dbReference>
<dbReference type="AlphaFoldDB" id="B9FWZ7"/>
<evidence type="ECO:0000313" key="3">
    <source>
        <dbReference type="EMBL" id="EEE67084.1"/>
    </source>
</evidence>
<dbReference type="Proteomes" id="UP000007752">
    <property type="component" value="Chromosome 7"/>
</dbReference>
<accession>B9FWZ7</accession>